<dbReference type="InterPro" id="IPR011324">
    <property type="entry name" value="Cytotoxic_necrot_fac-like_cat"/>
</dbReference>
<sequence length="201" mass="22258">MHTRREHAHRRAHLQGHQQGHPQGRASHALSAQAVARLPVGVVARAQPGSDLLLMPGQLYFGNQPASLRTLLGSCVAITLWHPLRHIGGMCHYLLPERSGIEHTLRDGRYAAEAVALLLEAIAHVGTRPDEYHAHLYGGADTLPDHLAHKPNIGVRNIEIGWELVDRHGFQLMGVDVGDDVPRSVRLDMRSGEVLMRRSER</sequence>
<feature type="region of interest" description="Disordered" evidence="4">
    <location>
        <begin position="1"/>
        <end position="29"/>
    </location>
</feature>
<dbReference type="GO" id="GO:0006935">
    <property type="term" value="P:chemotaxis"/>
    <property type="evidence" value="ECO:0007669"/>
    <property type="project" value="UniProtKB-UniRule"/>
</dbReference>
<feature type="compositionally biased region" description="Basic residues" evidence="4">
    <location>
        <begin position="1"/>
        <end position="14"/>
    </location>
</feature>
<dbReference type="AlphaFoldDB" id="A0A4Q7LUZ8"/>
<gene>
    <name evidence="3" type="primary">cheD</name>
    <name evidence="5" type="ORF">EV685_0525</name>
</gene>
<reference evidence="5 6" key="1">
    <citation type="submission" date="2019-02" db="EMBL/GenBank/DDBJ databases">
        <title>Genomic Encyclopedia of Type Strains, Phase IV (KMG-IV): sequencing the most valuable type-strain genomes for metagenomic binning, comparative biology and taxonomic classification.</title>
        <authorList>
            <person name="Goeker M."/>
        </authorList>
    </citation>
    <scope>NUCLEOTIDE SEQUENCE [LARGE SCALE GENOMIC DNA]</scope>
    <source>
        <strain evidence="5 6">DSM 10617</strain>
    </source>
</reference>
<proteinExistence type="inferred from homology"/>
<evidence type="ECO:0000256" key="3">
    <source>
        <dbReference type="HAMAP-Rule" id="MF_01440"/>
    </source>
</evidence>
<dbReference type="GO" id="GO:0050568">
    <property type="term" value="F:protein-glutamine glutaminase activity"/>
    <property type="evidence" value="ECO:0007669"/>
    <property type="project" value="UniProtKB-UniRule"/>
</dbReference>
<dbReference type="PANTHER" id="PTHR35147">
    <property type="entry name" value="CHEMORECEPTOR GLUTAMINE DEAMIDASE CHED-RELATED"/>
    <property type="match status" value="1"/>
</dbReference>
<dbReference type="HAMAP" id="MF_01440">
    <property type="entry name" value="CheD"/>
    <property type="match status" value="1"/>
</dbReference>
<evidence type="ECO:0000313" key="6">
    <source>
        <dbReference type="Proteomes" id="UP000293433"/>
    </source>
</evidence>
<dbReference type="SUPFAM" id="SSF64438">
    <property type="entry name" value="CNF1/YfiH-like putative cysteine hydrolases"/>
    <property type="match status" value="1"/>
</dbReference>
<evidence type="ECO:0000256" key="4">
    <source>
        <dbReference type="SAM" id="MobiDB-lite"/>
    </source>
</evidence>
<accession>A0A4Q7LUZ8</accession>
<dbReference type="InterPro" id="IPR005659">
    <property type="entry name" value="Chemorcpt_Glu_NH3ase_CheD"/>
</dbReference>
<comment type="similarity">
    <text evidence="3">Belongs to the CheD family.</text>
</comment>
<feature type="compositionally biased region" description="Low complexity" evidence="4">
    <location>
        <begin position="15"/>
        <end position="24"/>
    </location>
</feature>
<organism evidence="5 6">
    <name type="scientific">Sphaerotilus mobilis</name>
    <dbReference type="NCBI Taxonomy" id="47994"/>
    <lineage>
        <taxon>Bacteria</taxon>
        <taxon>Pseudomonadati</taxon>
        <taxon>Pseudomonadota</taxon>
        <taxon>Betaproteobacteria</taxon>
        <taxon>Burkholderiales</taxon>
        <taxon>Sphaerotilaceae</taxon>
        <taxon>Sphaerotilus</taxon>
    </lineage>
</organism>
<evidence type="ECO:0000313" key="5">
    <source>
        <dbReference type="EMBL" id="RZS58243.1"/>
    </source>
</evidence>
<dbReference type="Pfam" id="PF03975">
    <property type="entry name" value="CheD"/>
    <property type="match status" value="1"/>
</dbReference>
<dbReference type="InterPro" id="IPR038592">
    <property type="entry name" value="CheD-like_sf"/>
</dbReference>
<name>A0A4Q7LUZ8_9BURK</name>
<keyword evidence="1 3" id="KW-0145">Chemotaxis</keyword>
<evidence type="ECO:0000256" key="1">
    <source>
        <dbReference type="ARBA" id="ARBA00022500"/>
    </source>
</evidence>
<dbReference type="Gene3D" id="3.30.1330.200">
    <property type="match status" value="1"/>
</dbReference>
<dbReference type="RefSeq" id="WP_242615385.1">
    <property type="nucleotide sequence ID" value="NZ_SGWV01000007.1"/>
</dbReference>
<protein>
    <recommendedName>
        <fullName evidence="3">Probable chemoreceptor glutamine deamidase CheD</fullName>
        <ecNumber evidence="3">3.5.1.44</ecNumber>
    </recommendedName>
</protein>
<keyword evidence="2 3" id="KW-0378">Hydrolase</keyword>
<comment type="caution">
    <text evidence="5">The sequence shown here is derived from an EMBL/GenBank/DDBJ whole genome shotgun (WGS) entry which is preliminary data.</text>
</comment>
<dbReference type="Proteomes" id="UP000293433">
    <property type="component" value="Unassembled WGS sequence"/>
</dbReference>
<evidence type="ECO:0000256" key="2">
    <source>
        <dbReference type="ARBA" id="ARBA00022801"/>
    </source>
</evidence>
<keyword evidence="6" id="KW-1185">Reference proteome</keyword>
<comment type="catalytic activity">
    <reaction evidence="3">
        <text>L-glutaminyl-[protein] + H2O = L-glutamyl-[protein] + NH4(+)</text>
        <dbReference type="Rhea" id="RHEA:16441"/>
        <dbReference type="Rhea" id="RHEA-COMP:10207"/>
        <dbReference type="Rhea" id="RHEA-COMP:10208"/>
        <dbReference type="ChEBI" id="CHEBI:15377"/>
        <dbReference type="ChEBI" id="CHEBI:28938"/>
        <dbReference type="ChEBI" id="CHEBI:29973"/>
        <dbReference type="ChEBI" id="CHEBI:30011"/>
        <dbReference type="EC" id="3.5.1.44"/>
    </reaction>
</comment>
<dbReference type="EMBL" id="SGWV01000007">
    <property type="protein sequence ID" value="RZS58243.1"/>
    <property type="molecule type" value="Genomic_DNA"/>
</dbReference>
<dbReference type="PANTHER" id="PTHR35147:SF1">
    <property type="entry name" value="CHEMORECEPTOR GLUTAMINE DEAMIDASE CHED-RELATED"/>
    <property type="match status" value="1"/>
</dbReference>
<dbReference type="CDD" id="cd16352">
    <property type="entry name" value="CheD"/>
    <property type="match status" value="1"/>
</dbReference>
<dbReference type="EC" id="3.5.1.44" evidence="3"/>
<comment type="function">
    <text evidence="3">Probably deamidates glutamine residues to glutamate on methyl-accepting chemotaxis receptors (MCPs), playing an important role in chemotaxis.</text>
</comment>